<sequence>MLVTRMKSTMALIIALITTSAGYTQDDADIAKPEIIHFGQDLSESRKSLATYCDNISVREIIPAEIPGTITRQMQLDCEGFEMAGAKRLAEFVYRDDKLVLVWILVNESELPALRQKMITSYGTPSFEVNGAFTAFTNHRTALRADIPEFLFYSADVSEQFENWFSAASN</sequence>
<evidence type="ECO:0000313" key="2">
    <source>
        <dbReference type="Proteomes" id="UP000630923"/>
    </source>
</evidence>
<dbReference type="EMBL" id="BNCI01000001">
    <property type="protein sequence ID" value="GHF17778.1"/>
    <property type="molecule type" value="Genomic_DNA"/>
</dbReference>
<reference evidence="1" key="1">
    <citation type="journal article" date="2014" name="Int. J. Syst. Evol. Microbiol.">
        <title>Complete genome sequence of Corynebacterium casei LMG S-19264T (=DSM 44701T), isolated from a smear-ripened cheese.</title>
        <authorList>
            <consortium name="US DOE Joint Genome Institute (JGI-PGF)"/>
            <person name="Walter F."/>
            <person name="Albersmeier A."/>
            <person name="Kalinowski J."/>
            <person name="Ruckert C."/>
        </authorList>
    </citation>
    <scope>NUCLEOTIDE SEQUENCE</scope>
    <source>
        <strain evidence="1">KCTC 42590</strain>
    </source>
</reference>
<keyword evidence="2" id="KW-1185">Reference proteome</keyword>
<organism evidence="1 2">
    <name type="scientific">Kordiimonas sediminis</name>
    <dbReference type="NCBI Taxonomy" id="1735581"/>
    <lineage>
        <taxon>Bacteria</taxon>
        <taxon>Pseudomonadati</taxon>
        <taxon>Pseudomonadota</taxon>
        <taxon>Alphaproteobacteria</taxon>
        <taxon>Kordiimonadales</taxon>
        <taxon>Kordiimonadaceae</taxon>
        <taxon>Kordiimonas</taxon>
    </lineage>
</organism>
<dbReference type="Proteomes" id="UP000630923">
    <property type="component" value="Unassembled WGS sequence"/>
</dbReference>
<name>A0A919APF3_9PROT</name>
<protein>
    <submittedName>
        <fullName evidence="1">Uncharacterized protein</fullName>
    </submittedName>
</protein>
<dbReference type="RefSeq" id="WP_191250481.1">
    <property type="nucleotide sequence ID" value="NZ_BNCI01000001.1"/>
</dbReference>
<reference evidence="1" key="2">
    <citation type="submission" date="2020-09" db="EMBL/GenBank/DDBJ databases">
        <authorList>
            <person name="Sun Q."/>
            <person name="Kim S."/>
        </authorList>
    </citation>
    <scope>NUCLEOTIDE SEQUENCE</scope>
    <source>
        <strain evidence="1">KCTC 42590</strain>
    </source>
</reference>
<gene>
    <name evidence="1" type="ORF">GCM10017044_10260</name>
</gene>
<dbReference type="AlphaFoldDB" id="A0A919APF3"/>
<accession>A0A919APF3</accession>
<comment type="caution">
    <text evidence="1">The sequence shown here is derived from an EMBL/GenBank/DDBJ whole genome shotgun (WGS) entry which is preliminary data.</text>
</comment>
<proteinExistence type="predicted"/>
<evidence type="ECO:0000313" key="1">
    <source>
        <dbReference type="EMBL" id="GHF17778.1"/>
    </source>
</evidence>